<feature type="coiled-coil region" evidence="1">
    <location>
        <begin position="861"/>
        <end position="888"/>
    </location>
</feature>
<feature type="coiled-coil region" evidence="1">
    <location>
        <begin position="329"/>
        <end position="370"/>
    </location>
</feature>
<evidence type="ECO:0000256" key="1">
    <source>
        <dbReference type="SAM" id="Coils"/>
    </source>
</evidence>
<feature type="chain" id="PRO_5026321751" description="FimV N-terminal domain-containing protein" evidence="3">
    <location>
        <begin position="23"/>
        <end position="904"/>
    </location>
</feature>
<evidence type="ECO:0000313" key="6">
    <source>
        <dbReference type="Proteomes" id="UP000502699"/>
    </source>
</evidence>
<feature type="domain" description="FimV N-terminal" evidence="4">
    <location>
        <begin position="23"/>
        <end position="130"/>
    </location>
</feature>
<dbReference type="Proteomes" id="UP000502699">
    <property type="component" value="Chromosome"/>
</dbReference>
<feature type="region of interest" description="Disordered" evidence="2">
    <location>
        <begin position="290"/>
        <end position="320"/>
    </location>
</feature>
<dbReference type="RefSeq" id="WP_166269352.1">
    <property type="nucleotide sequence ID" value="NZ_CP048029.1"/>
</dbReference>
<evidence type="ECO:0000259" key="4">
    <source>
        <dbReference type="Pfam" id="PF25800"/>
    </source>
</evidence>
<feature type="compositionally biased region" description="Acidic residues" evidence="2">
    <location>
        <begin position="728"/>
        <end position="741"/>
    </location>
</feature>
<feature type="compositionally biased region" description="Low complexity" evidence="2">
    <location>
        <begin position="764"/>
        <end position="781"/>
    </location>
</feature>
<feature type="compositionally biased region" description="Pro residues" evidence="2">
    <location>
        <begin position="442"/>
        <end position="460"/>
    </location>
</feature>
<feature type="compositionally biased region" description="Low complexity" evidence="2">
    <location>
        <begin position="700"/>
        <end position="718"/>
    </location>
</feature>
<dbReference type="InterPro" id="IPR011990">
    <property type="entry name" value="TPR-like_helical_dom_sf"/>
</dbReference>
<dbReference type="Gene3D" id="1.25.40.10">
    <property type="entry name" value="Tetratricopeptide repeat domain"/>
    <property type="match status" value="1"/>
</dbReference>
<proteinExistence type="predicted"/>
<dbReference type="AlphaFoldDB" id="A0A6G7V9Y7"/>
<feature type="compositionally biased region" description="Low complexity" evidence="2">
    <location>
        <begin position="461"/>
        <end position="485"/>
    </location>
</feature>
<dbReference type="InterPro" id="IPR057840">
    <property type="entry name" value="FimV_N"/>
</dbReference>
<dbReference type="SUPFAM" id="SSF48452">
    <property type="entry name" value="TPR-like"/>
    <property type="match status" value="1"/>
</dbReference>
<feature type="compositionally biased region" description="Low complexity" evidence="2">
    <location>
        <begin position="392"/>
        <end position="411"/>
    </location>
</feature>
<feature type="signal peptide" evidence="3">
    <location>
        <begin position="1"/>
        <end position="22"/>
    </location>
</feature>
<evidence type="ECO:0000313" key="5">
    <source>
        <dbReference type="EMBL" id="QIK36831.1"/>
    </source>
</evidence>
<evidence type="ECO:0000256" key="3">
    <source>
        <dbReference type="SAM" id="SignalP"/>
    </source>
</evidence>
<dbReference type="InterPro" id="IPR038440">
    <property type="entry name" value="FimV_C_sf"/>
</dbReference>
<dbReference type="Gene3D" id="1.20.58.2200">
    <property type="match status" value="1"/>
</dbReference>
<organism evidence="5 6">
    <name type="scientific">Caldichromatium japonicum</name>
    <dbReference type="NCBI Taxonomy" id="2699430"/>
    <lineage>
        <taxon>Bacteria</taxon>
        <taxon>Pseudomonadati</taxon>
        <taxon>Pseudomonadota</taxon>
        <taxon>Gammaproteobacteria</taxon>
        <taxon>Chromatiales</taxon>
        <taxon>Chromatiaceae</taxon>
        <taxon>Caldichromatium</taxon>
    </lineage>
</organism>
<dbReference type="PANTHER" id="PTHR48125">
    <property type="entry name" value="LP07818P1"/>
    <property type="match status" value="1"/>
</dbReference>
<dbReference type="PANTHER" id="PTHR48125:SF10">
    <property type="entry name" value="OS12G0136300 PROTEIN"/>
    <property type="match status" value="1"/>
</dbReference>
<name>A0A6G7V9Y7_9GAMM</name>
<keyword evidence="3" id="KW-0732">Signal</keyword>
<keyword evidence="6" id="KW-1185">Reference proteome</keyword>
<dbReference type="InterPro" id="IPR020011">
    <property type="entry name" value="FimV_C"/>
</dbReference>
<feature type="compositionally biased region" description="Low complexity" evidence="2">
    <location>
        <begin position="742"/>
        <end position="756"/>
    </location>
</feature>
<dbReference type="Pfam" id="PF25800">
    <property type="entry name" value="FimV_N"/>
    <property type="match status" value="1"/>
</dbReference>
<feature type="region of interest" description="Disordered" evidence="2">
    <location>
        <begin position="527"/>
        <end position="561"/>
    </location>
</feature>
<gene>
    <name evidence="5" type="ORF">GWK36_01140</name>
</gene>
<feature type="compositionally biased region" description="Polar residues" evidence="2">
    <location>
        <begin position="540"/>
        <end position="550"/>
    </location>
</feature>
<protein>
    <recommendedName>
        <fullName evidence="4">FimV N-terminal domain-containing protein</fullName>
    </recommendedName>
</protein>
<feature type="region of interest" description="Disordered" evidence="2">
    <location>
        <begin position="695"/>
        <end position="784"/>
    </location>
</feature>
<dbReference type="EMBL" id="CP048029">
    <property type="protein sequence ID" value="QIK36831.1"/>
    <property type="molecule type" value="Genomic_DNA"/>
</dbReference>
<feature type="region of interest" description="Disordered" evidence="2">
    <location>
        <begin position="808"/>
        <end position="842"/>
    </location>
</feature>
<sequence>MNRTLKLVSAMAAVLSGSPALALELGALRTESALNQPFSGSIELSDVKAEELDAVRVELAPPEAFAKAKIERYYYLTQLRFIPEAMPDGRTQVRVTSSEPMREPYLDFLVQVTWPNGRFIKSYTVLLDPPTLAERRAPSIQTVRAGAVSTMPAGRQVQTGERSAAGTVATGDYLPPPGEGFPVYIGPVAPGEGLWALARRHAPAGATAAQTALALYRCNQGAFVRGNINRLIAGKTLVIPSRAELFALDADSAWREFQAAIKGRQINPSPLTPVTPEMLAHLRVVGTATPVQPVPSPSSSGQAAAVPLPAPTTAMPQPSPDVLQAIETSETARQEAAEMRQRIQELEAQLAEIQNQLKRRDAELARVQSAAQQPVSLTGEQPAQALQSELVAESPSSPPASETAAESTETAGQAGTLGVEAPTTVPLPTEPPDEVVDSDAAFPPPGPIPLPEVEPAPAVPVQPAESPKPAASPQPHAQPQQPPSAVGSTWYNLLLPIAGLAGLTAVGILLFSLLSARRRQAQIEEEESEEYLVLDRPDQTPAQPQPTSTAGAEDQVSLAKKTTFASTHPLPIELESEEEGPPSLSTDFDDTHTEYEDVDALSEADIYIAYGRHREARTLLEKEIRRDPQRLELKYKLADALAAGGERDALKELLDEIQAAGGDKKDPEQWERLQRLWRESTPTIMGEGLAARVDSVQGHAARAPEPVAPAPAVSAVEPTSRSSQPASDIEDLSLDLMESLEVDQSQAKPEEAAPAAIQPPPQVSKPASTPASKPAPAAELPSLEEELDKLLPLIESGQGLNLKLPEIEAGSARTSKPAEEPSISIDSSLSSDRESVPSDLLSSQWQVDSGIWDEVATKLDLARAYIEMNDQEAAREILEEVLNEGRDDQRKEAQALIERLGRSG</sequence>
<dbReference type="Pfam" id="PF14559">
    <property type="entry name" value="TPR_19"/>
    <property type="match status" value="1"/>
</dbReference>
<accession>A0A6G7V9Y7</accession>
<evidence type="ECO:0000256" key="2">
    <source>
        <dbReference type="SAM" id="MobiDB-lite"/>
    </source>
</evidence>
<reference evidence="6" key="1">
    <citation type="submission" date="2020-01" db="EMBL/GenBank/DDBJ databases">
        <title>Caldichromatium gen. nov., sp. nov., a thermophilic purple sulfur bacterium member of the family Chromatiaceae isolated from Nakabusa hot spring, Japan.</title>
        <authorList>
            <person name="Saini M.K."/>
            <person name="Hanada S."/>
            <person name="Tank M."/>
        </authorList>
    </citation>
    <scope>NUCLEOTIDE SEQUENCE [LARGE SCALE GENOMIC DNA]</scope>
    <source>
        <strain evidence="6">No.7</strain>
    </source>
</reference>
<dbReference type="KEGG" id="cjap:GWK36_01140"/>
<feature type="compositionally biased region" description="Low complexity" evidence="2">
    <location>
        <begin position="290"/>
        <end position="316"/>
    </location>
</feature>
<feature type="compositionally biased region" description="Low complexity" evidence="2">
    <location>
        <begin position="820"/>
        <end position="830"/>
    </location>
</feature>
<feature type="region of interest" description="Disordered" evidence="2">
    <location>
        <begin position="387"/>
        <end position="486"/>
    </location>
</feature>
<dbReference type="NCBIfam" id="TIGR03505">
    <property type="entry name" value="FimV_core"/>
    <property type="match status" value="1"/>
</dbReference>
<dbReference type="NCBIfam" id="TIGR03504">
    <property type="entry name" value="FimV_Cterm"/>
    <property type="match status" value="1"/>
</dbReference>
<keyword evidence="1" id="KW-0175">Coiled coil</keyword>
<dbReference type="InterPro" id="IPR020012">
    <property type="entry name" value="LysM_FimV"/>
</dbReference>